<accession>A0A919SIL7</accession>
<dbReference type="Proteomes" id="UP000680865">
    <property type="component" value="Unassembled WGS sequence"/>
</dbReference>
<sequence length="179" mass="18943">MDDDTGYRPGPTVPGMEVTFLLVALAVIALVLLTPLLILAIRVRRLVRRRGLTISAALLTLGSLTTIVLTALIYAAATYAWGMLSGFGALDPAETCASAAGFYSGTPGPPDDRWTGIAENALPIARTCSWSDGTRFELVPWWVNPLLFAWLTIAVAALPAGLAARAVDRGEAVRSGYQA</sequence>
<evidence type="ECO:0000313" key="3">
    <source>
        <dbReference type="Proteomes" id="UP000680865"/>
    </source>
</evidence>
<evidence type="ECO:0000256" key="1">
    <source>
        <dbReference type="SAM" id="Phobius"/>
    </source>
</evidence>
<gene>
    <name evidence="2" type="ORF">Aco04nite_33560</name>
</gene>
<name>A0A919SIL7_9ACTN</name>
<reference evidence="2" key="1">
    <citation type="submission" date="2021-03" db="EMBL/GenBank/DDBJ databases">
        <title>Whole genome shotgun sequence of Actinoplanes consettensis NBRC 14913.</title>
        <authorList>
            <person name="Komaki H."/>
            <person name="Tamura T."/>
        </authorList>
    </citation>
    <scope>NUCLEOTIDE SEQUENCE</scope>
    <source>
        <strain evidence="2">NBRC 14913</strain>
    </source>
</reference>
<comment type="caution">
    <text evidence="2">The sequence shown here is derived from an EMBL/GenBank/DDBJ whole genome shotgun (WGS) entry which is preliminary data.</text>
</comment>
<keyword evidence="3" id="KW-1185">Reference proteome</keyword>
<keyword evidence="1" id="KW-0812">Transmembrane</keyword>
<evidence type="ECO:0000313" key="2">
    <source>
        <dbReference type="EMBL" id="GIM73087.1"/>
    </source>
</evidence>
<keyword evidence="1" id="KW-1133">Transmembrane helix</keyword>
<feature type="transmembrane region" description="Helical" evidence="1">
    <location>
        <begin position="20"/>
        <end position="40"/>
    </location>
</feature>
<proteinExistence type="predicted"/>
<dbReference type="EMBL" id="BOQP01000016">
    <property type="protein sequence ID" value="GIM73087.1"/>
    <property type="molecule type" value="Genomic_DNA"/>
</dbReference>
<organism evidence="2 3">
    <name type="scientific">Winogradskya consettensis</name>
    <dbReference type="NCBI Taxonomy" id="113560"/>
    <lineage>
        <taxon>Bacteria</taxon>
        <taxon>Bacillati</taxon>
        <taxon>Actinomycetota</taxon>
        <taxon>Actinomycetes</taxon>
        <taxon>Micromonosporales</taxon>
        <taxon>Micromonosporaceae</taxon>
        <taxon>Winogradskya</taxon>
    </lineage>
</organism>
<feature type="transmembrane region" description="Helical" evidence="1">
    <location>
        <begin position="147"/>
        <end position="167"/>
    </location>
</feature>
<protein>
    <submittedName>
        <fullName evidence="2">Uncharacterized protein</fullName>
    </submittedName>
</protein>
<dbReference type="AlphaFoldDB" id="A0A919SIL7"/>
<keyword evidence="1" id="KW-0472">Membrane</keyword>
<feature type="transmembrane region" description="Helical" evidence="1">
    <location>
        <begin position="52"/>
        <end position="77"/>
    </location>
</feature>